<dbReference type="PROSITE" id="PS50158">
    <property type="entry name" value="ZF_CCHC"/>
    <property type="match status" value="1"/>
</dbReference>
<keyword evidence="5" id="KW-0863">Zinc-finger</keyword>
<dbReference type="PANTHER" id="PTHR43788:SF16">
    <property type="entry name" value="HELICASE WITH ZINC FINGER 2"/>
    <property type="match status" value="1"/>
</dbReference>
<dbReference type="SUPFAM" id="SSF52540">
    <property type="entry name" value="P-loop containing nucleoside triphosphate hydrolases"/>
    <property type="match status" value="1"/>
</dbReference>
<dbReference type="GO" id="GO:0004386">
    <property type="term" value="F:helicase activity"/>
    <property type="evidence" value="ECO:0007669"/>
    <property type="project" value="UniProtKB-KW"/>
</dbReference>
<dbReference type="SUPFAM" id="SSF57756">
    <property type="entry name" value="Retrovirus zinc finger-like domains"/>
    <property type="match status" value="1"/>
</dbReference>
<dbReference type="Gene3D" id="3.40.50.300">
    <property type="entry name" value="P-loop containing nucleotide triphosphate hydrolases"/>
    <property type="match status" value="2"/>
</dbReference>
<dbReference type="GO" id="GO:0008270">
    <property type="term" value="F:zinc ion binding"/>
    <property type="evidence" value="ECO:0007669"/>
    <property type="project" value="UniProtKB-KW"/>
</dbReference>
<dbReference type="InterPro" id="IPR047187">
    <property type="entry name" value="SF1_C_Upf1"/>
</dbReference>
<evidence type="ECO:0000313" key="9">
    <source>
        <dbReference type="Proteomes" id="UP001620645"/>
    </source>
</evidence>
<name>A0ABD2J894_HETSC</name>
<evidence type="ECO:0000256" key="5">
    <source>
        <dbReference type="PROSITE-ProRule" id="PRU00047"/>
    </source>
</evidence>
<comment type="caution">
    <text evidence="8">The sequence shown here is derived from an EMBL/GenBank/DDBJ whole genome shotgun (WGS) entry which is preliminary data.</text>
</comment>
<keyword evidence="4" id="KW-0067">ATP-binding</keyword>
<dbReference type="PANTHER" id="PTHR43788">
    <property type="entry name" value="DNA2/NAM7 HELICASE FAMILY MEMBER"/>
    <property type="match status" value="1"/>
</dbReference>
<dbReference type="EMBL" id="JBICCN010000188">
    <property type="protein sequence ID" value="KAL3086792.1"/>
    <property type="molecule type" value="Genomic_DNA"/>
</dbReference>
<dbReference type="GO" id="GO:0019899">
    <property type="term" value="F:enzyme binding"/>
    <property type="evidence" value="ECO:0007669"/>
    <property type="project" value="UniProtKB-ARBA"/>
</dbReference>
<keyword evidence="1" id="KW-0547">Nucleotide-binding</keyword>
<dbReference type="InterPro" id="IPR036875">
    <property type="entry name" value="Znf_CCHC_sf"/>
</dbReference>
<feature type="compositionally biased region" description="Polar residues" evidence="6">
    <location>
        <begin position="1111"/>
        <end position="1121"/>
    </location>
</feature>
<feature type="domain" description="CCHC-type" evidence="7">
    <location>
        <begin position="1181"/>
        <end position="1196"/>
    </location>
</feature>
<keyword evidence="5" id="KW-0862">Zinc</keyword>
<evidence type="ECO:0000313" key="8">
    <source>
        <dbReference type="EMBL" id="KAL3086792.1"/>
    </source>
</evidence>
<evidence type="ECO:0000256" key="1">
    <source>
        <dbReference type="ARBA" id="ARBA00022741"/>
    </source>
</evidence>
<dbReference type="InterPro" id="IPR041679">
    <property type="entry name" value="DNA2/NAM7-like_C"/>
</dbReference>
<gene>
    <name evidence="8" type="ORF">niasHS_008579</name>
</gene>
<keyword evidence="2" id="KW-0378">Hydrolase</keyword>
<reference evidence="8 9" key="1">
    <citation type="submission" date="2024-10" db="EMBL/GenBank/DDBJ databases">
        <authorList>
            <person name="Kim D."/>
        </authorList>
    </citation>
    <scope>NUCLEOTIDE SEQUENCE [LARGE SCALE GENOMIC DNA]</scope>
    <source>
        <strain evidence="8">Taebaek</strain>
    </source>
</reference>
<dbReference type="Pfam" id="PF13087">
    <property type="entry name" value="AAA_12"/>
    <property type="match status" value="1"/>
</dbReference>
<dbReference type="GO" id="GO:0005524">
    <property type="term" value="F:ATP binding"/>
    <property type="evidence" value="ECO:0007669"/>
    <property type="project" value="UniProtKB-KW"/>
</dbReference>
<dbReference type="InterPro" id="IPR027417">
    <property type="entry name" value="P-loop_NTPase"/>
</dbReference>
<dbReference type="AlphaFoldDB" id="A0ABD2J894"/>
<dbReference type="SMART" id="SM00343">
    <property type="entry name" value="ZnF_C2HC"/>
    <property type="match status" value="1"/>
</dbReference>
<evidence type="ECO:0000259" key="7">
    <source>
        <dbReference type="PROSITE" id="PS50158"/>
    </source>
</evidence>
<dbReference type="InterPro" id="IPR050534">
    <property type="entry name" value="Coronavir_polyprotein_1ab"/>
</dbReference>
<dbReference type="CDD" id="cd18808">
    <property type="entry name" value="SF1_C_Upf1"/>
    <property type="match status" value="1"/>
</dbReference>
<feature type="region of interest" description="Disordered" evidence="6">
    <location>
        <begin position="1111"/>
        <end position="1175"/>
    </location>
</feature>
<dbReference type="InterPro" id="IPR001878">
    <property type="entry name" value="Znf_CCHC"/>
</dbReference>
<organism evidence="8 9">
    <name type="scientific">Heterodera schachtii</name>
    <name type="common">Sugarbeet cyst nematode worm</name>
    <name type="synonym">Tylenchus schachtii</name>
    <dbReference type="NCBI Taxonomy" id="97005"/>
    <lineage>
        <taxon>Eukaryota</taxon>
        <taxon>Metazoa</taxon>
        <taxon>Ecdysozoa</taxon>
        <taxon>Nematoda</taxon>
        <taxon>Chromadorea</taxon>
        <taxon>Rhabditida</taxon>
        <taxon>Tylenchina</taxon>
        <taxon>Tylenchomorpha</taxon>
        <taxon>Tylenchoidea</taxon>
        <taxon>Heteroderidae</taxon>
        <taxon>Heteroderinae</taxon>
        <taxon>Heterodera</taxon>
    </lineage>
</organism>
<feature type="compositionally biased region" description="Polar residues" evidence="6">
    <location>
        <begin position="1158"/>
        <end position="1175"/>
    </location>
</feature>
<keyword evidence="9" id="KW-1185">Reference proteome</keyword>
<dbReference type="Proteomes" id="UP001620645">
    <property type="component" value="Unassembled WGS sequence"/>
</dbReference>
<proteinExistence type="predicted"/>
<dbReference type="Gene3D" id="4.10.60.10">
    <property type="entry name" value="Zinc finger, CCHC-type"/>
    <property type="match status" value="1"/>
</dbReference>
<evidence type="ECO:0000256" key="2">
    <source>
        <dbReference type="ARBA" id="ARBA00022801"/>
    </source>
</evidence>
<sequence length="1197" mass="133164">MDSDNRSTSSDTSTIRRVIDEAVDNVVCSELLEGQDPIDVELSNALEVELLGPQEPTGLPMTPRQDNNSEIWQSCDDNIMDTSSSKVDESVVLSGDGRATACSNDSIVEDSVVIDEEGATAQSNDSLDENETMIEVVGFGGVKALIETRGFDGVVENIGEKEKIEKRIVENESEKDCVLDTQEREDCDGKTREYFVCQIQKKGVVLVFPNPDEKNNFPFLMFMPDDFKGEFERPLLPGDKVLVNGYEYISGKECLDKSKWIYASLIQCQAVVTSVAKVRLAKHHEQYGIVVDLTRRGRAFEATIGSISVTAYGMVRAMALYERQLLPDIHMASLKKAQIIKLNLAKVPEAWYVGPNYVLPPKSPVRSGMELFADFGTKIPATADLFDRDWLRMDSMGIPVIFPFVPEYTNEEVKIAERIVAAALVAASEYEETLKLVTQFVGVVRPQWDQISDADGNEEFPKYFWLNFQTKDRKLVKQLVEQWTTDSPVTAKMEFDAKAFAYGQVILIKKSSEKTEEGIDIFFVSVKVRLGHHESDGQISSFRKMVNGEETIIQSVGASVGFSDHADCFGTNEPSRLAEEDSPRGEIMKALLARPGRSGLKVTTQKLIDYGLGQKTAMTSVARLNEEQQQTLALIACDLPLVVLQQAPPGTGKTLTLATAIDLLLSEKNKETVIVATATSNLPVTKMVEETRAVGVSEEHLALFSGTARVRYGEQIQPLERSLLRPRLTQTFLEEVKDTKDVKQFEDYKKHVFNTPLRVREAKVAESFLKYDKRKVIFLTTHMAGRVKGTIDRATHLLLDEATQASFTTVVNLACRAPNLKKMMVTGDVRQLGVHLSELQEVLWAGFGLESITDQLLKSPRMEETVLKRCYRSHGSLVECVSFASYVPHGEVLLPVEAVTISRTALTTSAINLPMDGIPLVMIHSEGRIQMDETSFSLSNVEHRRIAQEVVLILDANLPKSNTIVIICLYLYEKEQLASAMKDAREKKMLSRTVEVHTVDSYQAKEADLVIVVTTKTAATADQNPFGSSRISGFFQDSQRATVALSRAREGMFLIADFNTLMGCKVWGRFVEKAKEMVPIFNDEYLRMMESTKIKRVDGILANLNGYSPIPSSGKFTNPADTRNPAGGPVRGRSVGWRAFAPSQTRASHSERPRPPNRGQNSFDQGNFGRQGTKNITRGACFNCKKSGHWSRECPSK</sequence>
<dbReference type="GO" id="GO:0016787">
    <property type="term" value="F:hydrolase activity"/>
    <property type="evidence" value="ECO:0007669"/>
    <property type="project" value="UniProtKB-KW"/>
</dbReference>
<evidence type="ECO:0000256" key="4">
    <source>
        <dbReference type="ARBA" id="ARBA00022840"/>
    </source>
</evidence>
<dbReference type="Pfam" id="PF13245">
    <property type="entry name" value="AAA_19"/>
    <property type="match status" value="1"/>
</dbReference>
<protein>
    <recommendedName>
        <fullName evidence="7">CCHC-type domain-containing protein</fullName>
    </recommendedName>
</protein>
<evidence type="ECO:0000256" key="6">
    <source>
        <dbReference type="SAM" id="MobiDB-lite"/>
    </source>
</evidence>
<keyword evidence="3" id="KW-0347">Helicase</keyword>
<keyword evidence="5" id="KW-0479">Metal-binding</keyword>
<evidence type="ECO:0000256" key="3">
    <source>
        <dbReference type="ARBA" id="ARBA00022806"/>
    </source>
</evidence>
<accession>A0ABD2J894</accession>
<dbReference type="Pfam" id="PF00098">
    <property type="entry name" value="zf-CCHC"/>
    <property type="match status" value="1"/>
</dbReference>